<dbReference type="GO" id="GO:0016020">
    <property type="term" value="C:membrane"/>
    <property type="evidence" value="ECO:0007669"/>
    <property type="project" value="UniProtKB-SubCell"/>
</dbReference>
<keyword evidence="3 7" id="KW-0812">Transmembrane</keyword>
<feature type="transmembrane region" description="Helical" evidence="7">
    <location>
        <begin position="102"/>
        <end position="124"/>
    </location>
</feature>
<feature type="transmembrane region" description="Helical" evidence="7">
    <location>
        <begin position="195"/>
        <end position="214"/>
    </location>
</feature>
<name>A0A9P8UTW3_9PEZI</name>
<dbReference type="AlphaFoldDB" id="A0A9P8UTW3"/>
<proteinExistence type="inferred from homology"/>
<evidence type="ECO:0000256" key="3">
    <source>
        <dbReference type="ARBA" id="ARBA00022692"/>
    </source>
</evidence>
<feature type="transmembrane region" description="Helical" evidence="7">
    <location>
        <begin position="226"/>
        <end position="248"/>
    </location>
</feature>
<evidence type="ECO:0000256" key="5">
    <source>
        <dbReference type="ARBA" id="ARBA00023136"/>
    </source>
</evidence>
<dbReference type="OrthoDB" id="6132182at2759"/>
<dbReference type="GeneID" id="70126507"/>
<dbReference type="FunFam" id="1.20.1250.20:FF:000065">
    <property type="entry name" value="Putative MFS pantothenate transporter"/>
    <property type="match status" value="1"/>
</dbReference>
<comment type="subcellular location">
    <subcellularLocation>
        <location evidence="1">Membrane</location>
        <topology evidence="1">Multi-pass membrane protein</topology>
    </subcellularLocation>
</comment>
<dbReference type="InterPro" id="IPR036259">
    <property type="entry name" value="MFS_trans_sf"/>
</dbReference>
<feature type="transmembrane region" description="Helical" evidence="7">
    <location>
        <begin position="295"/>
        <end position="312"/>
    </location>
</feature>
<feature type="transmembrane region" description="Helical" evidence="7">
    <location>
        <begin position="162"/>
        <end position="183"/>
    </location>
</feature>
<dbReference type="SUPFAM" id="SSF103473">
    <property type="entry name" value="MFS general substrate transporter"/>
    <property type="match status" value="1"/>
</dbReference>
<evidence type="ECO:0000313" key="9">
    <source>
        <dbReference type="EMBL" id="KAH6658422.1"/>
    </source>
</evidence>
<dbReference type="Gene3D" id="1.20.1250.20">
    <property type="entry name" value="MFS general substrate transporter like domains"/>
    <property type="match status" value="2"/>
</dbReference>
<feature type="transmembrane region" description="Helical" evidence="7">
    <location>
        <begin position="458"/>
        <end position="479"/>
    </location>
</feature>
<comment type="similarity">
    <text evidence="6">Belongs to the major facilitator superfamily. Allantoate permease family.</text>
</comment>
<keyword evidence="5 7" id="KW-0472">Membrane</keyword>
<evidence type="ECO:0000256" key="6">
    <source>
        <dbReference type="ARBA" id="ARBA00037968"/>
    </source>
</evidence>
<dbReference type="Proteomes" id="UP000758603">
    <property type="component" value="Unassembled WGS sequence"/>
</dbReference>
<gene>
    <name evidence="9" type="ORF">BKA67DRAFT_513984</name>
</gene>
<dbReference type="PANTHER" id="PTHR43791:SF28">
    <property type="entry name" value="MAJOR FACILITATOR SUPERFAMILY (MFS) PROFILE DOMAIN-CONTAINING PROTEIN"/>
    <property type="match status" value="1"/>
</dbReference>
<dbReference type="Pfam" id="PF07690">
    <property type="entry name" value="MFS_1"/>
    <property type="match status" value="1"/>
</dbReference>
<evidence type="ECO:0000256" key="7">
    <source>
        <dbReference type="SAM" id="Phobius"/>
    </source>
</evidence>
<sequence length="501" mass="56965">MAGNNLAHTKVAAETATEPVAVTGEVENRLPKRSPWTAWMYMFAWYPSHYPREEIQLLKKLDWFILTFTSLAFFLKWLDQSNINNAYVSGMKEELHLDGNQYSLFGTFYNIGYIVTQVPAMLLLSRPKYSRWFLPGMEIAWSVLTFAQAKVNSAADIYGTRLLLGILETPVASGSLFILSSWYKPEELFKRAGLWYVSNNIGVMFGGYLQAAAYTNLNGVSGMAGWRWLFIIDGCISLPIAVLGFFIFPGMPSSSKPWWMTEAQHELARRRMSDVGVETPKKLSFGVLKRVFGRWHWYVAILAYVFFLSSTYPQGQMALWLKDQATKYGTYTVQQINTYPTGNSAVSVVTAIFATSLCMVYPTWIIFLIVQAIYLFCNICMMVWDIPVGLKFAVFYIFGVQAAVTPILIPTVNYWFKDDTEARAFTTGSMLTFGFAFNSFYPITVFPVVDAPRWKTGYIVNFFFILGCTFTFLTGFYLVHRQEKKATVISTDAESLEKDVL</sequence>
<evidence type="ECO:0000256" key="4">
    <source>
        <dbReference type="ARBA" id="ARBA00022989"/>
    </source>
</evidence>
<evidence type="ECO:0000256" key="2">
    <source>
        <dbReference type="ARBA" id="ARBA00022448"/>
    </source>
</evidence>
<feature type="transmembrane region" description="Helical" evidence="7">
    <location>
        <begin position="428"/>
        <end position="446"/>
    </location>
</feature>
<dbReference type="PANTHER" id="PTHR43791">
    <property type="entry name" value="PERMEASE-RELATED"/>
    <property type="match status" value="1"/>
</dbReference>
<feature type="transmembrane region" description="Helical" evidence="7">
    <location>
        <begin position="392"/>
        <end position="416"/>
    </location>
</feature>
<keyword evidence="4 7" id="KW-1133">Transmembrane helix</keyword>
<organism evidence="9 10">
    <name type="scientific">Truncatella angustata</name>
    <dbReference type="NCBI Taxonomy" id="152316"/>
    <lineage>
        <taxon>Eukaryota</taxon>
        <taxon>Fungi</taxon>
        <taxon>Dikarya</taxon>
        <taxon>Ascomycota</taxon>
        <taxon>Pezizomycotina</taxon>
        <taxon>Sordariomycetes</taxon>
        <taxon>Xylariomycetidae</taxon>
        <taxon>Amphisphaeriales</taxon>
        <taxon>Sporocadaceae</taxon>
        <taxon>Truncatella</taxon>
    </lineage>
</organism>
<dbReference type="GO" id="GO:0022857">
    <property type="term" value="F:transmembrane transporter activity"/>
    <property type="evidence" value="ECO:0007669"/>
    <property type="project" value="InterPro"/>
</dbReference>
<evidence type="ECO:0000256" key="1">
    <source>
        <dbReference type="ARBA" id="ARBA00004141"/>
    </source>
</evidence>
<reference evidence="9" key="1">
    <citation type="journal article" date="2021" name="Nat. Commun.">
        <title>Genetic determinants of endophytism in the Arabidopsis root mycobiome.</title>
        <authorList>
            <person name="Mesny F."/>
            <person name="Miyauchi S."/>
            <person name="Thiergart T."/>
            <person name="Pickel B."/>
            <person name="Atanasova L."/>
            <person name="Karlsson M."/>
            <person name="Huettel B."/>
            <person name="Barry K.W."/>
            <person name="Haridas S."/>
            <person name="Chen C."/>
            <person name="Bauer D."/>
            <person name="Andreopoulos W."/>
            <person name="Pangilinan J."/>
            <person name="LaButti K."/>
            <person name="Riley R."/>
            <person name="Lipzen A."/>
            <person name="Clum A."/>
            <person name="Drula E."/>
            <person name="Henrissat B."/>
            <person name="Kohler A."/>
            <person name="Grigoriev I.V."/>
            <person name="Martin F.M."/>
            <person name="Hacquard S."/>
        </authorList>
    </citation>
    <scope>NUCLEOTIDE SEQUENCE</scope>
    <source>
        <strain evidence="9">MPI-SDFR-AT-0073</strain>
    </source>
</reference>
<feature type="transmembrane region" description="Helical" evidence="7">
    <location>
        <begin position="364"/>
        <end position="386"/>
    </location>
</feature>
<accession>A0A9P8UTW3</accession>
<dbReference type="InterPro" id="IPR020846">
    <property type="entry name" value="MFS_dom"/>
</dbReference>
<keyword evidence="2" id="KW-0813">Transport</keyword>
<dbReference type="PROSITE" id="PS50850">
    <property type="entry name" value="MFS"/>
    <property type="match status" value="1"/>
</dbReference>
<evidence type="ECO:0000259" key="8">
    <source>
        <dbReference type="PROSITE" id="PS50850"/>
    </source>
</evidence>
<protein>
    <submittedName>
        <fullName evidence="9">Vitamin H transporter</fullName>
    </submittedName>
</protein>
<dbReference type="InterPro" id="IPR011701">
    <property type="entry name" value="MFS"/>
</dbReference>
<dbReference type="RefSeq" id="XP_045962656.1">
    <property type="nucleotide sequence ID" value="XM_046097615.1"/>
</dbReference>
<dbReference type="EMBL" id="JAGPXC010000002">
    <property type="protein sequence ID" value="KAH6658422.1"/>
    <property type="molecule type" value="Genomic_DNA"/>
</dbReference>
<feature type="domain" description="Major facilitator superfamily (MFS) profile" evidence="8">
    <location>
        <begin position="65"/>
        <end position="485"/>
    </location>
</feature>
<comment type="caution">
    <text evidence="9">The sequence shown here is derived from an EMBL/GenBank/DDBJ whole genome shotgun (WGS) entry which is preliminary data.</text>
</comment>
<evidence type="ECO:0000313" key="10">
    <source>
        <dbReference type="Proteomes" id="UP000758603"/>
    </source>
</evidence>
<keyword evidence="10" id="KW-1185">Reference proteome</keyword>